<dbReference type="SMART" id="SM00747">
    <property type="entry name" value="CFEM"/>
    <property type="match status" value="1"/>
</dbReference>
<proteinExistence type="predicted"/>
<evidence type="ECO:0000313" key="8">
    <source>
        <dbReference type="EMBL" id="KDR69865.1"/>
    </source>
</evidence>
<evidence type="ECO:0000256" key="1">
    <source>
        <dbReference type="ARBA" id="ARBA00004613"/>
    </source>
</evidence>
<dbReference type="PROSITE" id="PS52012">
    <property type="entry name" value="CFEM"/>
    <property type="match status" value="1"/>
</dbReference>
<dbReference type="GO" id="GO:0005576">
    <property type="term" value="C:extracellular region"/>
    <property type="evidence" value="ECO:0007669"/>
    <property type="project" value="UniProtKB-SubCell"/>
</dbReference>
<gene>
    <name evidence="8" type="ORF">GALMADRAFT_912712</name>
</gene>
<keyword evidence="3 6" id="KW-0732">Signal</keyword>
<comment type="subcellular location">
    <subcellularLocation>
        <location evidence="1">Secreted</location>
    </subcellularLocation>
</comment>
<dbReference type="AlphaFoldDB" id="A0A067SG04"/>
<keyword evidence="5" id="KW-0812">Transmembrane</keyword>
<evidence type="ECO:0000313" key="9">
    <source>
        <dbReference type="Proteomes" id="UP000027222"/>
    </source>
</evidence>
<dbReference type="Proteomes" id="UP000027222">
    <property type="component" value="Unassembled WGS sequence"/>
</dbReference>
<dbReference type="EMBL" id="KL142400">
    <property type="protein sequence ID" value="KDR69865.1"/>
    <property type="molecule type" value="Genomic_DNA"/>
</dbReference>
<name>A0A067SG04_GALM3</name>
<keyword evidence="5" id="KW-1133">Transmembrane helix</keyword>
<dbReference type="InterPro" id="IPR008427">
    <property type="entry name" value="Extracellular_membr_CFEM_dom"/>
</dbReference>
<dbReference type="Pfam" id="PF05730">
    <property type="entry name" value="CFEM"/>
    <property type="match status" value="1"/>
</dbReference>
<keyword evidence="4" id="KW-1015">Disulfide bond</keyword>
<protein>
    <recommendedName>
        <fullName evidence="7">CFEM domain-containing protein</fullName>
    </recommendedName>
</protein>
<accession>A0A067SG04</accession>
<feature type="chain" id="PRO_5001645703" description="CFEM domain-containing protein" evidence="6">
    <location>
        <begin position="38"/>
        <end position="225"/>
    </location>
</feature>
<organism evidence="8 9">
    <name type="scientific">Galerina marginata (strain CBS 339.88)</name>
    <dbReference type="NCBI Taxonomy" id="685588"/>
    <lineage>
        <taxon>Eukaryota</taxon>
        <taxon>Fungi</taxon>
        <taxon>Dikarya</taxon>
        <taxon>Basidiomycota</taxon>
        <taxon>Agaricomycotina</taxon>
        <taxon>Agaricomycetes</taxon>
        <taxon>Agaricomycetidae</taxon>
        <taxon>Agaricales</taxon>
        <taxon>Agaricineae</taxon>
        <taxon>Strophariaceae</taxon>
        <taxon>Galerina</taxon>
    </lineage>
</organism>
<keyword evidence="9" id="KW-1185">Reference proteome</keyword>
<feature type="signal peptide" evidence="6">
    <location>
        <begin position="1"/>
        <end position="37"/>
    </location>
</feature>
<evidence type="ECO:0000256" key="4">
    <source>
        <dbReference type="ARBA" id="ARBA00023157"/>
    </source>
</evidence>
<evidence type="ECO:0000259" key="7">
    <source>
        <dbReference type="PROSITE" id="PS52012"/>
    </source>
</evidence>
<evidence type="ECO:0000256" key="3">
    <source>
        <dbReference type="ARBA" id="ARBA00022729"/>
    </source>
</evidence>
<reference evidence="9" key="1">
    <citation type="journal article" date="2014" name="Proc. Natl. Acad. Sci. U.S.A.">
        <title>Extensive sampling of basidiomycete genomes demonstrates inadequacy of the white-rot/brown-rot paradigm for wood decay fungi.</title>
        <authorList>
            <person name="Riley R."/>
            <person name="Salamov A.A."/>
            <person name="Brown D.W."/>
            <person name="Nagy L.G."/>
            <person name="Floudas D."/>
            <person name="Held B.W."/>
            <person name="Levasseur A."/>
            <person name="Lombard V."/>
            <person name="Morin E."/>
            <person name="Otillar R."/>
            <person name="Lindquist E.A."/>
            <person name="Sun H."/>
            <person name="LaButti K.M."/>
            <person name="Schmutz J."/>
            <person name="Jabbour D."/>
            <person name="Luo H."/>
            <person name="Baker S.E."/>
            <person name="Pisabarro A.G."/>
            <person name="Walton J.D."/>
            <person name="Blanchette R.A."/>
            <person name="Henrissat B."/>
            <person name="Martin F."/>
            <person name="Cullen D."/>
            <person name="Hibbett D.S."/>
            <person name="Grigoriev I.V."/>
        </authorList>
    </citation>
    <scope>NUCLEOTIDE SEQUENCE [LARGE SCALE GENOMIC DNA]</scope>
    <source>
        <strain evidence="9">CBS 339.88</strain>
    </source>
</reference>
<evidence type="ECO:0000256" key="6">
    <source>
        <dbReference type="SAM" id="SignalP"/>
    </source>
</evidence>
<dbReference type="OrthoDB" id="3267106at2759"/>
<feature type="domain" description="CFEM" evidence="7">
    <location>
        <begin position="67"/>
        <end position="179"/>
    </location>
</feature>
<feature type="transmembrane region" description="Helical" evidence="5">
    <location>
        <begin position="207"/>
        <end position="224"/>
    </location>
</feature>
<sequence>MHDPPTCPPPPSLLTSMHRHLPLSLLVLLQFSLSVWSAASLVPPSTFPTLSATSSGSSSSSSLSSTSSGSTSLSASSSASTTSSAQFPSLSGYLPCVSNCLADAISRVNCSSVIDVNCFCVQPNFPAELSSCVLANCPTEVGTSENLAQQFCNVASTSVSLTFISIPTSSSGSTSSSSSSTSTSPTSAATSNSAAILNMGSVQEGTVVALGMSMLGILLGAYVIH</sequence>
<evidence type="ECO:0000256" key="5">
    <source>
        <dbReference type="SAM" id="Phobius"/>
    </source>
</evidence>
<dbReference type="HOGENOM" id="CLU_094660_1_0_1"/>
<keyword evidence="5" id="KW-0472">Membrane</keyword>
<keyword evidence="2" id="KW-0964">Secreted</keyword>
<evidence type="ECO:0000256" key="2">
    <source>
        <dbReference type="ARBA" id="ARBA00022525"/>
    </source>
</evidence>